<keyword evidence="2 4" id="KW-0863">Zinc-finger</keyword>
<dbReference type="InterPro" id="IPR001841">
    <property type="entry name" value="Znf_RING"/>
</dbReference>
<dbReference type="InterPro" id="IPR052788">
    <property type="entry name" value="RING-type_E3_ligase_ATL"/>
</dbReference>
<evidence type="ECO:0000313" key="8">
    <source>
        <dbReference type="EMBL" id="CAD9645692.1"/>
    </source>
</evidence>
<gene>
    <name evidence="8" type="ORF">BRAN1462_LOCUS63514</name>
</gene>
<feature type="chain" id="PRO_5031427005" description="RING-type domain-containing protein" evidence="6">
    <location>
        <begin position="20"/>
        <end position="174"/>
    </location>
</feature>
<evidence type="ECO:0000256" key="1">
    <source>
        <dbReference type="ARBA" id="ARBA00022723"/>
    </source>
</evidence>
<reference evidence="8" key="1">
    <citation type="submission" date="2021-01" db="EMBL/GenBank/DDBJ databases">
        <authorList>
            <person name="Corre E."/>
            <person name="Pelletier E."/>
            <person name="Niang G."/>
            <person name="Scheremetjew M."/>
            <person name="Finn R."/>
            <person name="Kale V."/>
            <person name="Holt S."/>
            <person name="Cochrane G."/>
            <person name="Meng A."/>
            <person name="Brown T."/>
            <person name="Cohen L."/>
        </authorList>
    </citation>
    <scope>NUCLEOTIDE SEQUENCE</scope>
    <source>
        <strain evidence="8">RCC3387</strain>
    </source>
</reference>
<feature type="domain" description="RING-type" evidence="7">
    <location>
        <begin position="109"/>
        <end position="154"/>
    </location>
</feature>
<sequence length="174" mass="18861">MLRSPWLITLGALAVAVSARPSPAVAEECARCGRFENRFGDIDRGAAGATGSNVRTIIAVAFVGVLGSAMMWAWRRPKLAPEKKIAADVLERAFPAQPRRSRAGSVTDCMICLDAIDEGCACRVLQCGHVFHAECIMDWWTHAPRETVDCPCCRRSQEVRDMEPSAASTAPPCT</sequence>
<proteinExistence type="predicted"/>
<feature type="transmembrane region" description="Helical" evidence="5">
    <location>
        <begin position="54"/>
        <end position="74"/>
    </location>
</feature>
<evidence type="ECO:0000256" key="4">
    <source>
        <dbReference type="PROSITE-ProRule" id="PRU00175"/>
    </source>
</evidence>
<evidence type="ECO:0000256" key="2">
    <source>
        <dbReference type="ARBA" id="ARBA00022771"/>
    </source>
</evidence>
<dbReference type="PANTHER" id="PTHR45798">
    <property type="entry name" value="RING-H2 FINGER PROTEIN ATL61-RELATED-RELATED"/>
    <property type="match status" value="1"/>
</dbReference>
<evidence type="ECO:0000256" key="6">
    <source>
        <dbReference type="SAM" id="SignalP"/>
    </source>
</evidence>
<evidence type="ECO:0000259" key="7">
    <source>
        <dbReference type="PROSITE" id="PS50089"/>
    </source>
</evidence>
<organism evidence="8">
    <name type="scientific">Zooxanthella nutricula</name>
    <dbReference type="NCBI Taxonomy" id="1333877"/>
    <lineage>
        <taxon>Eukaryota</taxon>
        <taxon>Sar</taxon>
        <taxon>Alveolata</taxon>
        <taxon>Dinophyceae</taxon>
        <taxon>Peridiniales</taxon>
        <taxon>Peridiniales incertae sedis</taxon>
        <taxon>Zooxanthella</taxon>
    </lineage>
</organism>
<dbReference type="Pfam" id="PF13639">
    <property type="entry name" value="zf-RING_2"/>
    <property type="match status" value="1"/>
</dbReference>
<dbReference type="SMART" id="SM00184">
    <property type="entry name" value="RING"/>
    <property type="match status" value="1"/>
</dbReference>
<evidence type="ECO:0000256" key="3">
    <source>
        <dbReference type="ARBA" id="ARBA00022833"/>
    </source>
</evidence>
<dbReference type="GO" id="GO:0008270">
    <property type="term" value="F:zinc ion binding"/>
    <property type="evidence" value="ECO:0007669"/>
    <property type="project" value="UniProtKB-KW"/>
</dbReference>
<keyword evidence="6" id="KW-0732">Signal</keyword>
<dbReference type="SUPFAM" id="SSF57850">
    <property type="entry name" value="RING/U-box"/>
    <property type="match status" value="1"/>
</dbReference>
<dbReference type="PROSITE" id="PS50089">
    <property type="entry name" value="ZF_RING_2"/>
    <property type="match status" value="1"/>
</dbReference>
<dbReference type="AlphaFoldDB" id="A0A7S2VRC1"/>
<keyword evidence="1" id="KW-0479">Metal-binding</keyword>
<name>A0A7S2VRC1_9DINO</name>
<evidence type="ECO:0000256" key="5">
    <source>
        <dbReference type="SAM" id="Phobius"/>
    </source>
</evidence>
<keyword evidence="5" id="KW-0472">Membrane</keyword>
<dbReference type="PANTHER" id="PTHR45798:SF97">
    <property type="entry name" value="ALCOHOL-SENSITIVE RING FINGER PROTEIN 1"/>
    <property type="match status" value="1"/>
</dbReference>
<dbReference type="EMBL" id="HBGW01100349">
    <property type="protein sequence ID" value="CAD9645692.1"/>
    <property type="molecule type" value="Transcribed_RNA"/>
</dbReference>
<dbReference type="Gene3D" id="3.30.40.10">
    <property type="entry name" value="Zinc/RING finger domain, C3HC4 (zinc finger)"/>
    <property type="match status" value="1"/>
</dbReference>
<dbReference type="CDD" id="cd16448">
    <property type="entry name" value="RING-H2"/>
    <property type="match status" value="1"/>
</dbReference>
<feature type="signal peptide" evidence="6">
    <location>
        <begin position="1"/>
        <end position="19"/>
    </location>
</feature>
<keyword evidence="5" id="KW-1133">Transmembrane helix</keyword>
<keyword evidence="5" id="KW-0812">Transmembrane</keyword>
<accession>A0A7S2VRC1</accession>
<dbReference type="InterPro" id="IPR013083">
    <property type="entry name" value="Znf_RING/FYVE/PHD"/>
</dbReference>
<protein>
    <recommendedName>
        <fullName evidence="7">RING-type domain-containing protein</fullName>
    </recommendedName>
</protein>
<keyword evidence="3" id="KW-0862">Zinc</keyword>